<evidence type="ECO:0000256" key="5">
    <source>
        <dbReference type="ARBA" id="ARBA00023136"/>
    </source>
</evidence>
<dbReference type="Gene3D" id="1.20.1260.100">
    <property type="entry name" value="TspO/MBR protein"/>
    <property type="match status" value="1"/>
</dbReference>
<feature type="region of interest" description="Disordered" evidence="6">
    <location>
        <begin position="48"/>
        <end position="81"/>
    </location>
</feature>
<dbReference type="PANTHER" id="PTHR10057:SF0">
    <property type="entry name" value="TRANSLOCATOR PROTEIN"/>
    <property type="match status" value="1"/>
</dbReference>
<keyword evidence="9" id="KW-1185">Reference proteome</keyword>
<dbReference type="Proteomes" id="UP001293254">
    <property type="component" value="Unassembled WGS sequence"/>
</dbReference>
<dbReference type="InterPro" id="IPR004307">
    <property type="entry name" value="TspO_MBR"/>
</dbReference>
<feature type="transmembrane region" description="Helical" evidence="7">
    <location>
        <begin position="85"/>
        <end position="106"/>
    </location>
</feature>
<sequence length="234" mass="25671">MQIYQINTLYSINSLTSPPSSPQRNPSSLDLHFHLPDETLIMASQDLRHRTKQEEESEPEVIKATATAGSPGDAKQKRTGTARRGLRSLSVAVAFPLSLALLDIFYFGSSNRYRSLHKPFYFPPLWALHSACLATSFLSGLSAWLVWADGGFHRKPTALILYLGQLAISLGWYPVVFGAGAIRVGLVLCGALFGLLVGCTMIFRNMNPIAGDLVKACLVWAVLLAVVNVRLVYH</sequence>
<evidence type="ECO:0000256" key="2">
    <source>
        <dbReference type="ARBA" id="ARBA00007524"/>
    </source>
</evidence>
<evidence type="ECO:0000313" key="8">
    <source>
        <dbReference type="EMBL" id="KAK4418149.1"/>
    </source>
</evidence>
<reference evidence="8" key="2">
    <citation type="journal article" date="2024" name="Plant">
        <title>Genomic evolution and insights into agronomic trait innovations of Sesamum species.</title>
        <authorList>
            <person name="Miao H."/>
            <person name="Wang L."/>
            <person name="Qu L."/>
            <person name="Liu H."/>
            <person name="Sun Y."/>
            <person name="Le M."/>
            <person name="Wang Q."/>
            <person name="Wei S."/>
            <person name="Zheng Y."/>
            <person name="Lin W."/>
            <person name="Duan Y."/>
            <person name="Cao H."/>
            <person name="Xiong S."/>
            <person name="Wang X."/>
            <person name="Wei L."/>
            <person name="Li C."/>
            <person name="Ma Q."/>
            <person name="Ju M."/>
            <person name="Zhao R."/>
            <person name="Li G."/>
            <person name="Mu C."/>
            <person name="Tian Q."/>
            <person name="Mei H."/>
            <person name="Zhang T."/>
            <person name="Gao T."/>
            <person name="Zhang H."/>
        </authorList>
    </citation>
    <scope>NUCLEOTIDE SEQUENCE</scope>
    <source>
        <strain evidence="8">3651</strain>
    </source>
</reference>
<keyword evidence="3 7" id="KW-0812">Transmembrane</keyword>
<comment type="similarity">
    <text evidence="2">Belongs to the TspO/BZRP family.</text>
</comment>
<dbReference type="GO" id="GO:0016020">
    <property type="term" value="C:membrane"/>
    <property type="evidence" value="ECO:0007669"/>
    <property type="project" value="UniProtKB-SubCell"/>
</dbReference>
<feature type="transmembrane region" description="Helical" evidence="7">
    <location>
        <begin position="181"/>
        <end position="201"/>
    </location>
</feature>
<evidence type="ECO:0000313" key="9">
    <source>
        <dbReference type="Proteomes" id="UP001293254"/>
    </source>
</evidence>
<name>A0AAE1XUA7_9LAMI</name>
<feature type="transmembrane region" description="Helical" evidence="7">
    <location>
        <begin position="159"/>
        <end position="175"/>
    </location>
</feature>
<evidence type="ECO:0000256" key="6">
    <source>
        <dbReference type="SAM" id="MobiDB-lite"/>
    </source>
</evidence>
<dbReference type="Pfam" id="PF03073">
    <property type="entry name" value="TspO_MBR"/>
    <property type="match status" value="1"/>
</dbReference>
<reference evidence="8" key="1">
    <citation type="submission" date="2020-06" db="EMBL/GenBank/DDBJ databases">
        <authorList>
            <person name="Li T."/>
            <person name="Hu X."/>
            <person name="Zhang T."/>
            <person name="Song X."/>
            <person name="Zhang H."/>
            <person name="Dai N."/>
            <person name="Sheng W."/>
            <person name="Hou X."/>
            <person name="Wei L."/>
        </authorList>
    </citation>
    <scope>NUCLEOTIDE SEQUENCE</scope>
    <source>
        <strain evidence="8">3651</strain>
        <tissue evidence="8">Leaf</tissue>
    </source>
</reference>
<gene>
    <name evidence="8" type="ORF">Salat_2227600</name>
</gene>
<protein>
    <submittedName>
        <fullName evidence="8">Translocator protein</fullName>
    </submittedName>
</protein>
<comment type="caution">
    <text evidence="8">The sequence shown here is derived from an EMBL/GenBank/DDBJ whole genome shotgun (WGS) entry which is preliminary data.</text>
</comment>
<feature type="transmembrane region" description="Helical" evidence="7">
    <location>
        <begin position="126"/>
        <end position="147"/>
    </location>
</feature>
<dbReference type="CDD" id="cd15904">
    <property type="entry name" value="TSPO_MBR"/>
    <property type="match status" value="1"/>
</dbReference>
<evidence type="ECO:0000256" key="4">
    <source>
        <dbReference type="ARBA" id="ARBA00022989"/>
    </source>
</evidence>
<feature type="transmembrane region" description="Helical" evidence="7">
    <location>
        <begin position="213"/>
        <end position="233"/>
    </location>
</feature>
<dbReference type="GO" id="GO:0033013">
    <property type="term" value="P:tetrapyrrole metabolic process"/>
    <property type="evidence" value="ECO:0007669"/>
    <property type="project" value="UniProtKB-ARBA"/>
</dbReference>
<dbReference type="EMBL" id="JACGWO010000009">
    <property type="protein sequence ID" value="KAK4418149.1"/>
    <property type="molecule type" value="Genomic_DNA"/>
</dbReference>
<evidence type="ECO:0000256" key="1">
    <source>
        <dbReference type="ARBA" id="ARBA00004141"/>
    </source>
</evidence>
<evidence type="ECO:0000256" key="3">
    <source>
        <dbReference type="ARBA" id="ARBA00022692"/>
    </source>
</evidence>
<dbReference type="InterPro" id="IPR038330">
    <property type="entry name" value="TspO/MBR-related_sf"/>
</dbReference>
<dbReference type="PANTHER" id="PTHR10057">
    <property type="entry name" value="PERIPHERAL-TYPE BENZODIAZEPINE RECEPTOR"/>
    <property type="match status" value="1"/>
</dbReference>
<evidence type="ECO:0000256" key="7">
    <source>
        <dbReference type="SAM" id="Phobius"/>
    </source>
</evidence>
<organism evidence="8 9">
    <name type="scientific">Sesamum alatum</name>
    <dbReference type="NCBI Taxonomy" id="300844"/>
    <lineage>
        <taxon>Eukaryota</taxon>
        <taxon>Viridiplantae</taxon>
        <taxon>Streptophyta</taxon>
        <taxon>Embryophyta</taxon>
        <taxon>Tracheophyta</taxon>
        <taxon>Spermatophyta</taxon>
        <taxon>Magnoliopsida</taxon>
        <taxon>eudicotyledons</taxon>
        <taxon>Gunneridae</taxon>
        <taxon>Pentapetalae</taxon>
        <taxon>asterids</taxon>
        <taxon>lamiids</taxon>
        <taxon>Lamiales</taxon>
        <taxon>Pedaliaceae</taxon>
        <taxon>Sesamum</taxon>
    </lineage>
</organism>
<proteinExistence type="inferred from homology"/>
<accession>A0AAE1XUA7</accession>
<dbReference type="AlphaFoldDB" id="A0AAE1XUA7"/>
<comment type="subcellular location">
    <subcellularLocation>
        <location evidence="1">Membrane</location>
        <topology evidence="1">Multi-pass membrane protein</topology>
    </subcellularLocation>
</comment>
<keyword evidence="5 7" id="KW-0472">Membrane</keyword>
<keyword evidence="4 7" id="KW-1133">Transmembrane helix</keyword>
<dbReference type="FunFam" id="1.20.1260.100:FF:000001">
    <property type="entry name" value="translocator protein 2"/>
    <property type="match status" value="1"/>
</dbReference>